<dbReference type="AlphaFoldDB" id="A0A8X8Y6R0"/>
<protein>
    <submittedName>
        <fullName evidence="1">Uncharacterized protein</fullName>
    </submittedName>
</protein>
<organism evidence="1">
    <name type="scientific">Salvia splendens</name>
    <name type="common">Scarlet sage</name>
    <dbReference type="NCBI Taxonomy" id="180675"/>
    <lineage>
        <taxon>Eukaryota</taxon>
        <taxon>Viridiplantae</taxon>
        <taxon>Streptophyta</taxon>
        <taxon>Embryophyta</taxon>
        <taxon>Tracheophyta</taxon>
        <taxon>Spermatophyta</taxon>
        <taxon>Magnoliopsida</taxon>
        <taxon>eudicotyledons</taxon>
        <taxon>Gunneridae</taxon>
        <taxon>Pentapetalae</taxon>
        <taxon>asterids</taxon>
        <taxon>lamiids</taxon>
        <taxon>Lamiales</taxon>
        <taxon>Lamiaceae</taxon>
        <taxon>Nepetoideae</taxon>
        <taxon>Mentheae</taxon>
        <taxon>Salviinae</taxon>
        <taxon>Salvia</taxon>
        <taxon>Salvia subgen. Calosphace</taxon>
        <taxon>core Calosphace</taxon>
    </lineage>
</organism>
<reference evidence="1" key="2">
    <citation type="submission" date="2020-08" db="EMBL/GenBank/DDBJ databases">
        <title>Plant Genome Project.</title>
        <authorList>
            <person name="Zhang R.-G."/>
        </authorList>
    </citation>
    <scope>NUCLEOTIDE SEQUENCE</scope>
    <source>
        <strain evidence="1">Huo1</strain>
        <tissue evidence="1">Leaf</tissue>
    </source>
</reference>
<gene>
    <name evidence="1" type="ORF">SASPL_110138</name>
</gene>
<dbReference type="EMBL" id="PNBA02000004">
    <property type="protein sequence ID" value="KAG6425929.1"/>
    <property type="molecule type" value="Genomic_DNA"/>
</dbReference>
<proteinExistence type="predicted"/>
<accession>A0A8X8Y6R0</accession>
<evidence type="ECO:0000313" key="1">
    <source>
        <dbReference type="EMBL" id="KAG6425929.1"/>
    </source>
</evidence>
<name>A0A8X8Y6R0_SALSN</name>
<comment type="caution">
    <text evidence="1">The sequence shown here is derived from an EMBL/GenBank/DDBJ whole genome shotgun (WGS) entry which is preliminary data.</text>
</comment>
<reference evidence="1" key="1">
    <citation type="submission" date="2018-01" db="EMBL/GenBank/DDBJ databases">
        <authorList>
            <person name="Mao J.F."/>
        </authorList>
    </citation>
    <scope>NUCLEOTIDE SEQUENCE</scope>
    <source>
        <strain evidence="1">Huo1</strain>
        <tissue evidence="1">Leaf</tissue>
    </source>
</reference>
<evidence type="ECO:0000313" key="2">
    <source>
        <dbReference type="Proteomes" id="UP000298416"/>
    </source>
</evidence>
<sequence length="110" mass="12647">MCDVRTDSRGFGRRRNDLSIGEFHIHVDDACCLLPMGHGIQVQNQAEELIWASRGTLQRRRFTHFLPLLCPLPGVRGNSRVEASTRLLVITSSYIFFSQRLIPNISFRFE</sequence>
<keyword evidence="2" id="KW-1185">Reference proteome</keyword>
<dbReference type="Proteomes" id="UP000298416">
    <property type="component" value="Unassembled WGS sequence"/>
</dbReference>